<keyword evidence="3" id="KW-0719">Serine esterase</keyword>
<gene>
    <name evidence="9" type="ORF">MELLADRAFT_96357</name>
</gene>
<feature type="region of interest" description="Disordered" evidence="8">
    <location>
        <begin position="1"/>
        <end position="69"/>
    </location>
</feature>
<evidence type="ECO:0000256" key="4">
    <source>
        <dbReference type="ARBA" id="ARBA00022525"/>
    </source>
</evidence>
<comment type="similarity">
    <text evidence="2">Belongs to the cutinase family.</text>
</comment>
<dbReference type="InParanoid" id="F4REH2"/>
<dbReference type="VEuPathDB" id="FungiDB:MELLADRAFT_96357"/>
<evidence type="ECO:0000256" key="2">
    <source>
        <dbReference type="ARBA" id="ARBA00007534"/>
    </source>
</evidence>
<dbReference type="Pfam" id="PF01083">
    <property type="entry name" value="Cutinase"/>
    <property type="match status" value="1"/>
</dbReference>
<keyword evidence="10" id="KW-1185">Reference proteome</keyword>
<sequence>MMGGGMGGASKKGADDAAGPPKKAPGGGGGGGPPGGGGASSGGGGVSSSGGASSGGVGASSGGGGASSGGVVPGSGEVAGGGCGKYAIVSARGTGEKQKNPTGYAGFIKGLMKQVPGGANYEVVYPATTDYLNGPKQGATDAMKYIQGRKTNCPSQKLVLLGYSEGAMVVVQLLAKQDFPAESVSSVIMYGNPYWQAGKAWNFGTAKSGKGVASATGIKLPPAFGPRTQDICLNGDIVCTGSGGMGAHLKYPGTSYEKDAVTFSAKMLGGASPPAAGASDVGGASSSKVPGEGNAMGGMKMGGMKMGGMRR</sequence>
<dbReference type="InterPro" id="IPR043579">
    <property type="entry name" value="CUTINASE_2"/>
</dbReference>
<dbReference type="InterPro" id="IPR000675">
    <property type="entry name" value="Cutinase/axe"/>
</dbReference>
<dbReference type="InterPro" id="IPR029058">
    <property type="entry name" value="AB_hydrolase_fold"/>
</dbReference>
<accession>F4REH2</accession>
<dbReference type="OrthoDB" id="2586582at2759"/>
<name>F4REH2_MELLP</name>
<evidence type="ECO:0000313" key="10">
    <source>
        <dbReference type="Proteomes" id="UP000001072"/>
    </source>
</evidence>
<proteinExistence type="inferred from homology"/>
<dbReference type="RefSeq" id="XP_007407631.1">
    <property type="nucleotide sequence ID" value="XM_007407569.1"/>
</dbReference>
<dbReference type="AlphaFoldDB" id="F4REH2"/>
<dbReference type="GO" id="GO:0052689">
    <property type="term" value="F:carboxylic ester hydrolase activity"/>
    <property type="evidence" value="ECO:0007669"/>
    <property type="project" value="UniProtKB-KW"/>
</dbReference>
<keyword evidence="4" id="KW-0964">Secreted</keyword>
<protein>
    <submittedName>
        <fullName evidence="9">Family 5 carbohydrate esterase</fullName>
    </submittedName>
</protein>
<evidence type="ECO:0000256" key="5">
    <source>
        <dbReference type="ARBA" id="ARBA00022729"/>
    </source>
</evidence>
<dbReference type="ESTHER" id="mellp-f4reh2">
    <property type="family name" value="Cutinase"/>
</dbReference>
<dbReference type="HOGENOM" id="CLU_055161_0_0_1"/>
<organism evidence="10">
    <name type="scientific">Melampsora larici-populina (strain 98AG31 / pathotype 3-4-7)</name>
    <name type="common">Poplar leaf rust fungus</name>
    <dbReference type="NCBI Taxonomy" id="747676"/>
    <lineage>
        <taxon>Eukaryota</taxon>
        <taxon>Fungi</taxon>
        <taxon>Dikarya</taxon>
        <taxon>Basidiomycota</taxon>
        <taxon>Pucciniomycotina</taxon>
        <taxon>Pucciniomycetes</taxon>
        <taxon>Pucciniales</taxon>
        <taxon>Melampsoraceae</taxon>
        <taxon>Melampsora</taxon>
    </lineage>
</organism>
<evidence type="ECO:0000256" key="3">
    <source>
        <dbReference type="ARBA" id="ARBA00022487"/>
    </source>
</evidence>
<keyword evidence="7" id="KW-1015">Disulfide bond</keyword>
<comment type="subcellular location">
    <subcellularLocation>
        <location evidence="1">Secreted</location>
    </subcellularLocation>
</comment>
<evidence type="ECO:0000313" key="9">
    <source>
        <dbReference type="EMBL" id="EGG09271.1"/>
    </source>
</evidence>
<feature type="compositionally biased region" description="Gly residues" evidence="8">
    <location>
        <begin position="294"/>
        <end position="311"/>
    </location>
</feature>
<evidence type="ECO:0000256" key="6">
    <source>
        <dbReference type="ARBA" id="ARBA00022801"/>
    </source>
</evidence>
<evidence type="ECO:0000256" key="1">
    <source>
        <dbReference type="ARBA" id="ARBA00004613"/>
    </source>
</evidence>
<dbReference type="SUPFAM" id="SSF53474">
    <property type="entry name" value="alpha/beta-Hydrolases"/>
    <property type="match status" value="1"/>
</dbReference>
<feature type="region of interest" description="Disordered" evidence="8">
    <location>
        <begin position="274"/>
        <end position="311"/>
    </location>
</feature>
<dbReference type="SMART" id="SM01110">
    <property type="entry name" value="Cutinase"/>
    <property type="match status" value="1"/>
</dbReference>
<evidence type="ECO:0000256" key="7">
    <source>
        <dbReference type="ARBA" id="ARBA00023157"/>
    </source>
</evidence>
<dbReference type="GO" id="GO:0005576">
    <property type="term" value="C:extracellular region"/>
    <property type="evidence" value="ECO:0007669"/>
    <property type="project" value="UniProtKB-SubCell"/>
</dbReference>
<dbReference type="PROSITE" id="PS00931">
    <property type="entry name" value="CUTINASE_2"/>
    <property type="match status" value="1"/>
</dbReference>
<feature type="compositionally biased region" description="Gly residues" evidence="8">
    <location>
        <begin position="1"/>
        <end position="10"/>
    </location>
</feature>
<dbReference type="Proteomes" id="UP000001072">
    <property type="component" value="Unassembled WGS sequence"/>
</dbReference>
<evidence type="ECO:0000256" key="8">
    <source>
        <dbReference type="SAM" id="MobiDB-lite"/>
    </source>
</evidence>
<dbReference type="GeneID" id="18937572"/>
<keyword evidence="5" id="KW-0732">Signal</keyword>
<dbReference type="Gene3D" id="3.40.50.1820">
    <property type="entry name" value="alpha/beta hydrolase"/>
    <property type="match status" value="1"/>
</dbReference>
<feature type="compositionally biased region" description="Low complexity" evidence="8">
    <location>
        <begin position="274"/>
        <end position="287"/>
    </location>
</feature>
<dbReference type="EMBL" id="GL883098">
    <property type="protein sequence ID" value="EGG09271.1"/>
    <property type="molecule type" value="Genomic_DNA"/>
</dbReference>
<reference evidence="10" key="1">
    <citation type="journal article" date="2011" name="Proc. Natl. Acad. Sci. U.S.A.">
        <title>Obligate biotrophy features unraveled by the genomic analysis of rust fungi.</title>
        <authorList>
            <person name="Duplessis S."/>
            <person name="Cuomo C.A."/>
            <person name="Lin Y.-C."/>
            <person name="Aerts A."/>
            <person name="Tisserant E."/>
            <person name="Veneault-Fourrey C."/>
            <person name="Joly D.L."/>
            <person name="Hacquard S."/>
            <person name="Amselem J."/>
            <person name="Cantarel B.L."/>
            <person name="Chiu R."/>
            <person name="Coutinho P.M."/>
            <person name="Feau N."/>
            <person name="Field M."/>
            <person name="Frey P."/>
            <person name="Gelhaye E."/>
            <person name="Goldberg J."/>
            <person name="Grabherr M.G."/>
            <person name="Kodira C.D."/>
            <person name="Kohler A."/>
            <person name="Kuees U."/>
            <person name="Lindquist E.A."/>
            <person name="Lucas S.M."/>
            <person name="Mago R."/>
            <person name="Mauceli E."/>
            <person name="Morin E."/>
            <person name="Murat C."/>
            <person name="Pangilinan J.L."/>
            <person name="Park R."/>
            <person name="Pearson M."/>
            <person name="Quesneville H."/>
            <person name="Rouhier N."/>
            <person name="Sakthikumar S."/>
            <person name="Salamov A.A."/>
            <person name="Schmutz J."/>
            <person name="Selles B."/>
            <person name="Shapiro H."/>
            <person name="Tanguay P."/>
            <person name="Tuskan G.A."/>
            <person name="Henrissat B."/>
            <person name="Van de Peer Y."/>
            <person name="Rouze P."/>
            <person name="Ellis J.G."/>
            <person name="Dodds P.N."/>
            <person name="Schein J.E."/>
            <person name="Zhong S."/>
            <person name="Hamelin R.C."/>
            <person name="Grigoriev I.V."/>
            <person name="Szabo L.J."/>
            <person name="Martin F."/>
        </authorList>
    </citation>
    <scope>NUCLEOTIDE SEQUENCE [LARGE SCALE GENOMIC DNA]</scope>
    <source>
        <strain evidence="10">98AG31 / pathotype 3-4-7</strain>
    </source>
</reference>
<dbReference type="eggNOG" id="ENOG502S6TR">
    <property type="taxonomic scope" value="Eukaryota"/>
</dbReference>
<dbReference type="PANTHER" id="PTHR33630">
    <property type="entry name" value="CUTINASE RV1984C-RELATED-RELATED"/>
    <property type="match status" value="1"/>
</dbReference>
<dbReference type="PANTHER" id="PTHR33630:SF9">
    <property type="entry name" value="CUTINASE 4"/>
    <property type="match status" value="1"/>
</dbReference>
<keyword evidence="6" id="KW-0378">Hydrolase</keyword>
<feature type="compositionally biased region" description="Gly residues" evidence="8">
    <location>
        <begin position="25"/>
        <end position="69"/>
    </location>
</feature>
<dbReference type="KEGG" id="mlr:MELLADRAFT_96357"/>